<evidence type="ECO:0000313" key="1">
    <source>
        <dbReference type="EMBL" id="CCC91431.1"/>
    </source>
</evidence>
<name>G0UPX0_TRYCI</name>
<proteinExistence type="predicted"/>
<dbReference type="AlphaFoldDB" id="G0UPX0"/>
<protein>
    <submittedName>
        <fullName evidence="1">Uncharacterized protein</fullName>
    </submittedName>
</protein>
<sequence>MLAFPWYTIHLPNRPTSGPSTDVLWTSGLKGTFLPGRSFTTSTSKLMTNAPATRSIGPRGLTCANERRDTQGGIERDGEAEAGGDFSAVSSKPCRLSNLGRPHHRCSERCGLNALPHSWVAIISRGHCLP</sequence>
<reference evidence="1" key="1">
    <citation type="journal article" date="2012" name="Proc. Natl. Acad. Sci. U.S.A.">
        <title>Antigenic diversity is generated by distinct evolutionary mechanisms in African trypanosome species.</title>
        <authorList>
            <person name="Jackson A.P."/>
            <person name="Berry A."/>
            <person name="Aslett M."/>
            <person name="Allison H.C."/>
            <person name="Burton P."/>
            <person name="Vavrova-Anderson J."/>
            <person name="Brown R."/>
            <person name="Browne H."/>
            <person name="Corton N."/>
            <person name="Hauser H."/>
            <person name="Gamble J."/>
            <person name="Gilderthorp R."/>
            <person name="Marcello L."/>
            <person name="McQuillan J."/>
            <person name="Otto T.D."/>
            <person name="Quail M.A."/>
            <person name="Sanders M.J."/>
            <person name="van Tonder A."/>
            <person name="Ginger M.L."/>
            <person name="Field M.C."/>
            <person name="Barry J.D."/>
            <person name="Hertz-Fowler C."/>
            <person name="Berriman M."/>
        </authorList>
    </citation>
    <scope>NUCLEOTIDE SEQUENCE</scope>
    <source>
        <strain evidence="1">IL3000</strain>
    </source>
</reference>
<gene>
    <name evidence="1" type="ORF">TCIL3000_7_2410</name>
</gene>
<accession>G0UPX0</accession>
<organism evidence="1">
    <name type="scientific">Trypanosoma congolense (strain IL3000)</name>
    <dbReference type="NCBI Taxonomy" id="1068625"/>
    <lineage>
        <taxon>Eukaryota</taxon>
        <taxon>Discoba</taxon>
        <taxon>Euglenozoa</taxon>
        <taxon>Kinetoplastea</taxon>
        <taxon>Metakinetoplastina</taxon>
        <taxon>Trypanosomatida</taxon>
        <taxon>Trypanosomatidae</taxon>
        <taxon>Trypanosoma</taxon>
        <taxon>Nannomonas</taxon>
    </lineage>
</organism>
<dbReference type="EMBL" id="HE575320">
    <property type="protein sequence ID" value="CCC91431.1"/>
    <property type="molecule type" value="Genomic_DNA"/>
</dbReference>